<protein>
    <recommendedName>
        <fullName evidence="3">Zinc/iron-chelating domain-containing protein</fullName>
    </recommendedName>
</protein>
<proteinExistence type="predicted"/>
<evidence type="ECO:0000313" key="1">
    <source>
        <dbReference type="EMBL" id="BCS98101.1"/>
    </source>
</evidence>
<dbReference type="EMBL" id="AP024488">
    <property type="protein sequence ID" value="BCS98101.1"/>
    <property type="molecule type" value="Genomic_DNA"/>
</dbReference>
<accession>A0ABN6F8J4</accession>
<organism evidence="1 2">
    <name type="scientific">Desulfoluna limicola</name>
    <dbReference type="NCBI Taxonomy" id="2810562"/>
    <lineage>
        <taxon>Bacteria</taxon>
        <taxon>Pseudomonadati</taxon>
        <taxon>Thermodesulfobacteriota</taxon>
        <taxon>Desulfobacteria</taxon>
        <taxon>Desulfobacterales</taxon>
        <taxon>Desulfolunaceae</taxon>
        <taxon>Desulfoluna</taxon>
    </lineage>
</organism>
<sequence>MDAEIFLTMEEAKDAMYLDLEHYGIQEDTLEEIADLAGGGWPNRFREVMEGGESRIYDVIALVRELLNSPTVTEEVFCGALSIMFWSGVRKMRGQEGEDGVSLTTELHGFGCLHCGQCCTELDYSRSLTSDDIAMWKKAGRHDILAWVGKDKEDGGYIIWVNPDTGEPQEPCPFLASDHGKHACTIHELKPSICREYPATKKHGFMTGCPGVELMFKRECAG</sequence>
<name>A0ABN6F8J4_9BACT</name>
<keyword evidence="2" id="KW-1185">Reference proteome</keyword>
<evidence type="ECO:0000313" key="2">
    <source>
        <dbReference type="Proteomes" id="UP001320148"/>
    </source>
</evidence>
<gene>
    <name evidence="1" type="ORF">DSLASN_37330</name>
</gene>
<dbReference type="InterPro" id="IPR005358">
    <property type="entry name" value="Puta_zinc/iron-chelating_dom"/>
</dbReference>
<reference evidence="1 2" key="1">
    <citation type="submission" date="2021-02" db="EMBL/GenBank/DDBJ databases">
        <title>Complete genome of Desulfoluna sp. strain ASN36.</title>
        <authorList>
            <person name="Takahashi A."/>
            <person name="Kojima H."/>
            <person name="Fukui M."/>
        </authorList>
    </citation>
    <scope>NUCLEOTIDE SEQUENCE [LARGE SCALE GENOMIC DNA]</scope>
    <source>
        <strain evidence="1 2">ASN36</strain>
    </source>
</reference>
<dbReference type="Proteomes" id="UP001320148">
    <property type="component" value="Chromosome"/>
</dbReference>
<evidence type="ECO:0008006" key="3">
    <source>
        <dbReference type="Google" id="ProtNLM"/>
    </source>
</evidence>
<dbReference type="Pfam" id="PF03692">
    <property type="entry name" value="CxxCxxCC"/>
    <property type="match status" value="1"/>
</dbReference>
<dbReference type="RefSeq" id="WP_236889505.1">
    <property type="nucleotide sequence ID" value="NZ_AP024488.1"/>
</dbReference>